<name>A0ACC3B7T7_9EURO</name>
<evidence type="ECO:0000313" key="2">
    <source>
        <dbReference type="Proteomes" id="UP001177260"/>
    </source>
</evidence>
<comment type="caution">
    <text evidence="1">The sequence shown here is derived from an EMBL/GenBank/DDBJ whole genome shotgun (WGS) entry which is preliminary data.</text>
</comment>
<accession>A0ACC3B7T7</accession>
<organism evidence="1 2">
    <name type="scientific">Aspergillus melleus</name>
    <dbReference type="NCBI Taxonomy" id="138277"/>
    <lineage>
        <taxon>Eukaryota</taxon>
        <taxon>Fungi</taxon>
        <taxon>Dikarya</taxon>
        <taxon>Ascomycota</taxon>
        <taxon>Pezizomycotina</taxon>
        <taxon>Eurotiomycetes</taxon>
        <taxon>Eurotiomycetidae</taxon>
        <taxon>Eurotiales</taxon>
        <taxon>Aspergillaceae</taxon>
        <taxon>Aspergillus</taxon>
        <taxon>Aspergillus subgen. Circumdati</taxon>
    </lineage>
</organism>
<dbReference type="Proteomes" id="UP001177260">
    <property type="component" value="Unassembled WGS sequence"/>
</dbReference>
<proteinExistence type="predicted"/>
<reference evidence="1 2" key="1">
    <citation type="journal article" date="2023" name="ACS Omega">
        <title>Identification of the Neoaspergillic Acid Biosynthesis Gene Cluster by Establishing an In Vitro CRISPR-Ribonucleoprotein Genetic System in Aspergillus melleus.</title>
        <authorList>
            <person name="Yuan B."/>
            <person name="Grau M.F."/>
            <person name="Murata R.M."/>
            <person name="Torok T."/>
            <person name="Venkateswaran K."/>
            <person name="Stajich J.E."/>
            <person name="Wang C.C.C."/>
        </authorList>
    </citation>
    <scope>NUCLEOTIDE SEQUENCE [LARGE SCALE GENOMIC DNA]</scope>
    <source>
        <strain evidence="1 2">IMV 1140</strain>
    </source>
</reference>
<gene>
    <name evidence="1" type="ORF">N8T08_002722</name>
</gene>
<sequence>MTPVAMAPTSAARYSGMGSQTSGEAVSKALLLRLDCWLSAWQPRAESFQLVSKTSSKSSSKRRMAAQIGGQAAAKNCITVGACGTTRDGSIDEIADYSSRGPTTDGRIKPDVMAPGTKILSACSRARKRDISAPDQLWRLDTGTSMATPLVAGCVAVLRQILRTGGVVPGAALLKAMLINGATILKNEEGQDIDRNSQGFGRVDLANSIIRTGHTSNRDSVQANLSDPPNHHFTREFLLSKYMKGQGFPVTLKVTF</sequence>
<protein>
    <submittedName>
        <fullName evidence="1">Uncharacterized protein</fullName>
    </submittedName>
</protein>
<dbReference type="EMBL" id="JAOPJF010000016">
    <property type="protein sequence ID" value="KAK1146649.1"/>
    <property type="molecule type" value="Genomic_DNA"/>
</dbReference>
<keyword evidence="2" id="KW-1185">Reference proteome</keyword>
<evidence type="ECO:0000313" key="1">
    <source>
        <dbReference type="EMBL" id="KAK1146649.1"/>
    </source>
</evidence>